<dbReference type="SUPFAM" id="SSF48452">
    <property type="entry name" value="TPR-like"/>
    <property type="match status" value="1"/>
</dbReference>
<evidence type="ECO:0000313" key="8">
    <source>
        <dbReference type="EMBL" id="MBD8039291.1"/>
    </source>
</evidence>
<protein>
    <submittedName>
        <fullName evidence="8">RagB/SusD family nutrient uptake outer membrane protein</fullName>
    </submittedName>
</protein>
<comment type="caution">
    <text evidence="8">The sequence shown here is derived from an EMBL/GenBank/DDBJ whole genome shotgun (WGS) entry which is preliminary data.</text>
</comment>
<dbReference type="Gene3D" id="1.25.40.390">
    <property type="match status" value="1"/>
</dbReference>
<evidence type="ECO:0000259" key="7">
    <source>
        <dbReference type="Pfam" id="PF14322"/>
    </source>
</evidence>
<keyword evidence="4" id="KW-0472">Membrane</keyword>
<accession>A0ABR8Y516</accession>
<feature type="domain" description="SusD-like N-terminal" evidence="7">
    <location>
        <begin position="103"/>
        <end position="245"/>
    </location>
</feature>
<gene>
    <name evidence="8" type="ORF">H9625_02290</name>
</gene>
<dbReference type="CDD" id="cd08977">
    <property type="entry name" value="SusD"/>
    <property type="match status" value="1"/>
</dbReference>
<dbReference type="Pfam" id="PF07980">
    <property type="entry name" value="SusD_RagB"/>
    <property type="match status" value="1"/>
</dbReference>
<dbReference type="Pfam" id="PF14322">
    <property type="entry name" value="SusD-like_3"/>
    <property type="match status" value="1"/>
</dbReference>
<evidence type="ECO:0000256" key="2">
    <source>
        <dbReference type="ARBA" id="ARBA00006275"/>
    </source>
</evidence>
<evidence type="ECO:0000256" key="4">
    <source>
        <dbReference type="ARBA" id="ARBA00023136"/>
    </source>
</evidence>
<evidence type="ECO:0000313" key="9">
    <source>
        <dbReference type="Proteomes" id="UP000620874"/>
    </source>
</evidence>
<proteinExistence type="inferred from homology"/>
<dbReference type="EMBL" id="JACSPP010000004">
    <property type="protein sequence ID" value="MBD8039291.1"/>
    <property type="molecule type" value="Genomic_DNA"/>
</dbReference>
<evidence type="ECO:0000256" key="1">
    <source>
        <dbReference type="ARBA" id="ARBA00004442"/>
    </source>
</evidence>
<dbReference type="Proteomes" id="UP000620874">
    <property type="component" value="Unassembled WGS sequence"/>
</dbReference>
<dbReference type="InterPro" id="IPR011990">
    <property type="entry name" value="TPR-like_helical_dom_sf"/>
</dbReference>
<dbReference type="RefSeq" id="WP_191762877.1">
    <property type="nucleotide sequence ID" value="NZ_JACSPP010000004.1"/>
</dbReference>
<feature type="domain" description="RagB/SusD" evidence="6">
    <location>
        <begin position="337"/>
        <end position="498"/>
    </location>
</feature>
<reference evidence="8 9" key="1">
    <citation type="submission" date="2020-08" db="EMBL/GenBank/DDBJ databases">
        <title>A Genomic Blueprint of the Chicken Gut Microbiome.</title>
        <authorList>
            <person name="Gilroy R."/>
            <person name="Ravi A."/>
            <person name="Getino M."/>
            <person name="Pursley I."/>
            <person name="Horton D.L."/>
            <person name="Alikhan N.-F."/>
            <person name="Baker D."/>
            <person name="Gharbi K."/>
            <person name="Hall N."/>
            <person name="Watson M."/>
            <person name="Adriaenssens E.M."/>
            <person name="Foster-Nyarko E."/>
            <person name="Jarju S."/>
            <person name="Secka A."/>
            <person name="Antonio M."/>
            <person name="Oren A."/>
            <person name="Chaudhuri R."/>
            <person name="La Ragione R.M."/>
            <person name="Hildebrand F."/>
            <person name="Pallen M.J."/>
        </authorList>
    </citation>
    <scope>NUCLEOTIDE SEQUENCE [LARGE SCALE GENOMIC DNA]</scope>
    <source>
        <strain evidence="8 9">Sa1CVN1</strain>
    </source>
</reference>
<dbReference type="InterPro" id="IPR012944">
    <property type="entry name" value="SusD_RagB_dom"/>
</dbReference>
<name>A0ABR8Y516_9BACT</name>
<evidence type="ECO:0000259" key="6">
    <source>
        <dbReference type="Pfam" id="PF07980"/>
    </source>
</evidence>
<comment type="subcellular location">
    <subcellularLocation>
        <location evidence="1">Cell outer membrane</location>
    </subcellularLocation>
</comment>
<comment type="similarity">
    <text evidence="2">Belongs to the SusD family.</text>
</comment>
<keyword evidence="5" id="KW-0998">Cell outer membrane</keyword>
<keyword evidence="9" id="KW-1185">Reference proteome</keyword>
<dbReference type="InterPro" id="IPR033985">
    <property type="entry name" value="SusD-like_N"/>
</dbReference>
<keyword evidence="3" id="KW-0732">Signal</keyword>
<dbReference type="PROSITE" id="PS51257">
    <property type="entry name" value="PROKAR_LIPOPROTEIN"/>
    <property type="match status" value="1"/>
</dbReference>
<evidence type="ECO:0000256" key="5">
    <source>
        <dbReference type="ARBA" id="ARBA00023237"/>
    </source>
</evidence>
<organism evidence="8 9">
    <name type="scientific">Phocaeicola intestinalis</name>
    <dbReference type="NCBI Taxonomy" id="2762212"/>
    <lineage>
        <taxon>Bacteria</taxon>
        <taxon>Pseudomonadati</taxon>
        <taxon>Bacteroidota</taxon>
        <taxon>Bacteroidia</taxon>
        <taxon>Bacteroidales</taxon>
        <taxon>Bacteroidaceae</taxon>
        <taxon>Phocaeicola</taxon>
    </lineage>
</organism>
<sequence length="513" mass="57269">MNKIFNYIVAGVVGCAMFAGCSDDALETAPTDSMSSSGISDNAGTAIVALNGMYRSMYNSWSPQGNTHQSFGINSYVLMADLMGEDMIQAAMGSGWFWYDCLYQVKDRYASTAWRPYDMWNCFYTWINGANEILAGDGSMQGTTELVNNVLGQAYAIRAFSYFMLAQNFARTYKGHESEPCCPIYTEPSNPDTKGKPRATVQEVYDQILSDINRSIELLGQGSRRTHISHIDQSVAYGWLARIALTMEEWNTAFDAAVAAIETSGCQIQPVDAFAGLNDVSAENVMWGASIRSDQSTMYASFFSHMDYDLGAYAATAPKQISKDLYALMSASDSRRSWWNMEHPANTDDSGYTQEKFKSSNTQTWEGDYIWMRVEEMHLIAAEAACRLGNEDAAHTYLRNLMGKRDLTYPIDSLTGTELGATTSDRTGSLLEAIIDQRRIELWGEYGRVWDIRRLKQGFVRTTDMGWPTDALLTGRPTTNPENYMWVMTIPQTEFDGNASLNPATDQNPLSDE</sequence>
<evidence type="ECO:0000256" key="3">
    <source>
        <dbReference type="ARBA" id="ARBA00022729"/>
    </source>
</evidence>